<dbReference type="STRING" id="568872.GA0070624_3608"/>
<proteinExistence type="predicted"/>
<keyword evidence="1" id="KW-1133">Transmembrane helix</keyword>
<dbReference type="AlphaFoldDB" id="A0A1C6SET1"/>
<feature type="transmembrane region" description="Helical" evidence="1">
    <location>
        <begin position="20"/>
        <end position="39"/>
    </location>
</feature>
<feature type="transmembrane region" description="Helical" evidence="1">
    <location>
        <begin position="199"/>
        <end position="220"/>
    </location>
</feature>
<dbReference type="RefSeq" id="WP_218105191.1">
    <property type="nucleotide sequence ID" value="NZ_FMHV01000002.1"/>
</dbReference>
<dbReference type="Pfam" id="PF07077">
    <property type="entry name" value="DUF1345"/>
    <property type="match status" value="1"/>
</dbReference>
<keyword evidence="3" id="KW-1185">Reference proteome</keyword>
<feature type="transmembrane region" description="Helical" evidence="1">
    <location>
        <begin position="87"/>
        <end position="107"/>
    </location>
</feature>
<feature type="transmembrane region" description="Helical" evidence="1">
    <location>
        <begin position="119"/>
        <end position="138"/>
    </location>
</feature>
<keyword evidence="1" id="KW-0812">Transmembrane</keyword>
<evidence type="ECO:0000313" key="2">
    <source>
        <dbReference type="EMBL" id="SCL27984.1"/>
    </source>
</evidence>
<name>A0A1C6SET1_9ACTN</name>
<reference evidence="3" key="1">
    <citation type="submission" date="2016-06" db="EMBL/GenBank/DDBJ databases">
        <authorList>
            <person name="Varghese N."/>
            <person name="Submissions Spin"/>
        </authorList>
    </citation>
    <scope>NUCLEOTIDE SEQUENCE [LARGE SCALE GENOMIC DNA]</scope>
    <source>
        <strain evidence="3">DSM 45431</strain>
    </source>
</reference>
<dbReference type="InterPro" id="IPR009781">
    <property type="entry name" value="DUF1345"/>
</dbReference>
<evidence type="ECO:0000313" key="3">
    <source>
        <dbReference type="Proteomes" id="UP000199413"/>
    </source>
</evidence>
<dbReference type="Proteomes" id="UP000199413">
    <property type="component" value="Unassembled WGS sequence"/>
</dbReference>
<evidence type="ECO:0000256" key="1">
    <source>
        <dbReference type="SAM" id="Phobius"/>
    </source>
</evidence>
<keyword evidence="1" id="KW-0472">Membrane</keyword>
<protein>
    <submittedName>
        <fullName evidence="2">Uncharacterized membrane protein</fullName>
    </submittedName>
</protein>
<organism evidence="2 3">
    <name type="scientific">Micromonospora rhizosphaerae</name>
    <dbReference type="NCBI Taxonomy" id="568872"/>
    <lineage>
        <taxon>Bacteria</taxon>
        <taxon>Bacillati</taxon>
        <taxon>Actinomycetota</taxon>
        <taxon>Actinomycetes</taxon>
        <taxon>Micromonosporales</taxon>
        <taxon>Micromonosporaceae</taxon>
        <taxon>Micromonospora</taxon>
    </lineage>
</organism>
<gene>
    <name evidence="2" type="ORF">GA0070624_3608</name>
</gene>
<sequence length="221" mass="23684">MRGPLLPRAPDGHTPASVQLAVMGVVGVVSGGLFAVLVSPGLGPLIGWDAAALSWLALVWHRVWPLNAERTARLAVHEDPNRATRDVLLFGACLASLLAVGVVLTTAHAARPGLSRDVYAGLGVVSVLLSWFVVHTLYTFRYARIYYTGDDGGVDFHQAEPPNYSDFTYLAFTIGATFQVSDTDVTSNEMRRTVLRHALVSYLFGAVIIAATVNLLAGLAR</sequence>
<accession>A0A1C6SET1</accession>
<dbReference type="EMBL" id="FMHV01000002">
    <property type="protein sequence ID" value="SCL27984.1"/>
    <property type="molecule type" value="Genomic_DNA"/>
</dbReference>